<feature type="non-terminal residue" evidence="2">
    <location>
        <position position="123"/>
    </location>
</feature>
<evidence type="ECO:0000313" key="2">
    <source>
        <dbReference type="EMBL" id="KIO15693.1"/>
    </source>
</evidence>
<accession>A0A0C3K2P9</accession>
<name>A0A0C3K2P9_9AGAM</name>
<proteinExistence type="predicted"/>
<gene>
    <name evidence="2" type="ORF">M407DRAFT_34717</name>
</gene>
<dbReference type="Proteomes" id="UP000054248">
    <property type="component" value="Unassembled WGS sequence"/>
</dbReference>
<evidence type="ECO:0000256" key="1">
    <source>
        <dbReference type="SAM" id="MobiDB-lite"/>
    </source>
</evidence>
<reference evidence="2 3" key="1">
    <citation type="submission" date="2014-04" db="EMBL/GenBank/DDBJ databases">
        <authorList>
            <consortium name="DOE Joint Genome Institute"/>
            <person name="Kuo A."/>
            <person name="Girlanda M."/>
            <person name="Perotto S."/>
            <person name="Kohler A."/>
            <person name="Nagy L.G."/>
            <person name="Floudas D."/>
            <person name="Copeland A."/>
            <person name="Barry K.W."/>
            <person name="Cichocki N."/>
            <person name="Veneault-Fourrey C."/>
            <person name="LaButti K."/>
            <person name="Lindquist E.A."/>
            <person name="Lipzen A."/>
            <person name="Lundell T."/>
            <person name="Morin E."/>
            <person name="Murat C."/>
            <person name="Sun H."/>
            <person name="Tunlid A."/>
            <person name="Henrissat B."/>
            <person name="Grigoriev I.V."/>
            <person name="Hibbett D.S."/>
            <person name="Martin F."/>
            <person name="Nordberg H.P."/>
            <person name="Cantor M.N."/>
            <person name="Hua S.X."/>
        </authorList>
    </citation>
    <scope>NUCLEOTIDE SEQUENCE [LARGE SCALE GENOMIC DNA]</scope>
    <source>
        <strain evidence="2 3">MUT 4182</strain>
    </source>
</reference>
<protein>
    <submittedName>
        <fullName evidence="2">Uncharacterized protein</fullName>
    </submittedName>
</protein>
<organism evidence="2 3">
    <name type="scientific">Tulasnella calospora MUT 4182</name>
    <dbReference type="NCBI Taxonomy" id="1051891"/>
    <lineage>
        <taxon>Eukaryota</taxon>
        <taxon>Fungi</taxon>
        <taxon>Dikarya</taxon>
        <taxon>Basidiomycota</taxon>
        <taxon>Agaricomycotina</taxon>
        <taxon>Agaricomycetes</taxon>
        <taxon>Cantharellales</taxon>
        <taxon>Tulasnellaceae</taxon>
        <taxon>Tulasnella</taxon>
    </lineage>
</organism>
<keyword evidence="3" id="KW-1185">Reference proteome</keyword>
<dbReference type="EMBL" id="KN823870">
    <property type="protein sequence ID" value="KIO15693.1"/>
    <property type="molecule type" value="Genomic_DNA"/>
</dbReference>
<dbReference type="HOGENOM" id="CLU_2020875_0_0_1"/>
<reference evidence="3" key="2">
    <citation type="submission" date="2015-01" db="EMBL/GenBank/DDBJ databases">
        <title>Evolutionary Origins and Diversification of the Mycorrhizal Mutualists.</title>
        <authorList>
            <consortium name="DOE Joint Genome Institute"/>
            <consortium name="Mycorrhizal Genomics Consortium"/>
            <person name="Kohler A."/>
            <person name="Kuo A."/>
            <person name="Nagy L.G."/>
            <person name="Floudas D."/>
            <person name="Copeland A."/>
            <person name="Barry K.W."/>
            <person name="Cichocki N."/>
            <person name="Veneault-Fourrey C."/>
            <person name="LaButti K."/>
            <person name="Lindquist E.A."/>
            <person name="Lipzen A."/>
            <person name="Lundell T."/>
            <person name="Morin E."/>
            <person name="Murat C."/>
            <person name="Riley R."/>
            <person name="Ohm R."/>
            <person name="Sun H."/>
            <person name="Tunlid A."/>
            <person name="Henrissat B."/>
            <person name="Grigoriev I.V."/>
            <person name="Hibbett D.S."/>
            <person name="Martin F."/>
        </authorList>
    </citation>
    <scope>NUCLEOTIDE SEQUENCE [LARGE SCALE GENOMIC DNA]</scope>
    <source>
        <strain evidence="3">MUT 4182</strain>
    </source>
</reference>
<sequence length="123" mass="12615">MSMADIQQSSGTPAFPHAANGTSSIRSPPYVLATGATTTNSPSQAPALAGEPPVSPSITSSADDSRILGAVSPAISLPDSGLAPMTNAPDDLDESVLEALRKPGDRLQVLKFADAMENLINER</sequence>
<feature type="compositionally biased region" description="Polar residues" evidence="1">
    <location>
        <begin position="1"/>
        <end position="12"/>
    </location>
</feature>
<dbReference type="OrthoDB" id="278430at2759"/>
<feature type="region of interest" description="Disordered" evidence="1">
    <location>
        <begin position="1"/>
        <end position="65"/>
    </location>
</feature>
<feature type="compositionally biased region" description="Polar residues" evidence="1">
    <location>
        <begin position="35"/>
        <end position="44"/>
    </location>
</feature>
<dbReference type="AlphaFoldDB" id="A0A0C3K2P9"/>
<evidence type="ECO:0000313" key="3">
    <source>
        <dbReference type="Proteomes" id="UP000054248"/>
    </source>
</evidence>